<evidence type="ECO:0000313" key="14">
    <source>
        <dbReference type="Proteomes" id="UP000339690"/>
    </source>
</evidence>
<dbReference type="KEGG" id="grc:GI584_10535"/>
<comment type="similarity">
    <text evidence="4 12">Belongs to the purine nucleoside phosphorylase YfiH/LACC1 family.</text>
</comment>
<comment type="function">
    <text evidence="3">Purine nucleoside enzyme that catalyzes the phosphorolysis of adenosine and inosine nucleosides, yielding D-ribose 1-phosphate and the respective free bases, adenine and hypoxanthine. Also catalyzes the phosphorolysis of S-methyl-5'-thioadenosine into adenine and S-methyl-5-thio-alpha-D-ribose 1-phosphate. Also has adenosine deaminase activity.</text>
</comment>
<dbReference type="InterPro" id="IPR003730">
    <property type="entry name" value="Cu_polyphenol_OxRdtase"/>
</dbReference>
<gene>
    <name evidence="13" type="primary">pgeF</name>
    <name evidence="13" type="ORF">GI584_10535</name>
</gene>
<protein>
    <recommendedName>
        <fullName evidence="12">Purine nucleoside phosphorylase</fullName>
    </recommendedName>
</protein>
<evidence type="ECO:0000256" key="6">
    <source>
        <dbReference type="ARBA" id="ARBA00022723"/>
    </source>
</evidence>
<sequence length="267" mass="29650">MMTEPFIQLEDQGIFWIKEWMSNNSEIKAGFTTREGGISLPPYQSNNLGYHVEDHPSDVLQNRKNVAESISLPLDNWVMADQVHGNHVQIIKAKDSGSGAFSRDDAIPETDGLITAEKNLLCTALFADCVPLFFADRKKGTVAISHAGWKGTVSNIAKSTIDSFKQLSSSTKDIEVVIGPSICGSCYQVNDHVIRHIDAKYVDSYQGSNGQYHLDLKNLNFQLLLDAGISPDKIHISKYCTSHHSSFFSHRRDQHPTGRMIGFIALV</sequence>
<evidence type="ECO:0000256" key="9">
    <source>
        <dbReference type="ARBA" id="ARBA00047989"/>
    </source>
</evidence>
<dbReference type="InterPro" id="IPR011324">
    <property type="entry name" value="Cytotoxic_necrot_fac-like_cat"/>
</dbReference>
<evidence type="ECO:0000256" key="4">
    <source>
        <dbReference type="ARBA" id="ARBA00007353"/>
    </source>
</evidence>
<dbReference type="PANTHER" id="PTHR30616:SF2">
    <property type="entry name" value="PURINE NUCLEOSIDE PHOSPHORYLASE LACC1"/>
    <property type="match status" value="1"/>
</dbReference>
<evidence type="ECO:0000256" key="7">
    <source>
        <dbReference type="ARBA" id="ARBA00022801"/>
    </source>
</evidence>
<dbReference type="PANTHER" id="PTHR30616">
    <property type="entry name" value="UNCHARACTERIZED PROTEIN YFIH"/>
    <property type="match status" value="1"/>
</dbReference>
<dbReference type="GO" id="GO:0016787">
    <property type="term" value="F:hydrolase activity"/>
    <property type="evidence" value="ECO:0007669"/>
    <property type="project" value="UniProtKB-KW"/>
</dbReference>
<organism evidence="13 14">
    <name type="scientific">Gracilibacillus salitolerans</name>
    <dbReference type="NCBI Taxonomy" id="2663022"/>
    <lineage>
        <taxon>Bacteria</taxon>
        <taxon>Bacillati</taxon>
        <taxon>Bacillota</taxon>
        <taxon>Bacilli</taxon>
        <taxon>Bacillales</taxon>
        <taxon>Bacillaceae</taxon>
        <taxon>Gracilibacillus</taxon>
    </lineage>
</organism>
<evidence type="ECO:0000256" key="11">
    <source>
        <dbReference type="ARBA" id="ARBA00049893"/>
    </source>
</evidence>
<dbReference type="GO" id="GO:0005507">
    <property type="term" value="F:copper ion binding"/>
    <property type="evidence" value="ECO:0007669"/>
    <property type="project" value="TreeGrafter"/>
</dbReference>
<dbReference type="InterPro" id="IPR038371">
    <property type="entry name" value="Cu_polyphenol_OxRdtase_sf"/>
</dbReference>
<keyword evidence="6" id="KW-0479">Metal-binding</keyword>
<keyword evidence="8" id="KW-0862">Zinc</keyword>
<name>A0A5Q2TMG2_9BACI</name>
<reference evidence="13 14" key="1">
    <citation type="submission" date="2019-11" db="EMBL/GenBank/DDBJ databases">
        <title>Gracilibacillus salitolerans sp. nov., a moderate halophile isolated from a saline soil in northwest China.</title>
        <authorList>
            <person name="Gan L."/>
        </authorList>
    </citation>
    <scope>NUCLEOTIDE SEQUENCE [LARGE SCALE GENOMIC DNA]</scope>
    <source>
        <strain evidence="13 14">SCU50</strain>
    </source>
</reference>
<evidence type="ECO:0000256" key="12">
    <source>
        <dbReference type="RuleBase" id="RU361274"/>
    </source>
</evidence>
<dbReference type="GO" id="GO:0017061">
    <property type="term" value="F:S-methyl-5-thioadenosine phosphorylase activity"/>
    <property type="evidence" value="ECO:0007669"/>
    <property type="project" value="UniProtKB-EC"/>
</dbReference>
<evidence type="ECO:0000256" key="8">
    <source>
        <dbReference type="ARBA" id="ARBA00022833"/>
    </source>
</evidence>
<evidence type="ECO:0000256" key="5">
    <source>
        <dbReference type="ARBA" id="ARBA00022679"/>
    </source>
</evidence>
<keyword evidence="14" id="KW-1185">Reference proteome</keyword>
<evidence type="ECO:0000256" key="10">
    <source>
        <dbReference type="ARBA" id="ARBA00048968"/>
    </source>
</evidence>
<proteinExistence type="inferred from homology"/>
<dbReference type="Proteomes" id="UP000339690">
    <property type="component" value="Chromosome"/>
</dbReference>
<comment type="catalytic activity">
    <reaction evidence="11">
        <text>S-methyl-5'-thioadenosine + phosphate = 5-(methylsulfanyl)-alpha-D-ribose 1-phosphate + adenine</text>
        <dbReference type="Rhea" id="RHEA:11852"/>
        <dbReference type="ChEBI" id="CHEBI:16708"/>
        <dbReference type="ChEBI" id="CHEBI:17509"/>
        <dbReference type="ChEBI" id="CHEBI:43474"/>
        <dbReference type="ChEBI" id="CHEBI:58533"/>
        <dbReference type="EC" id="2.4.2.28"/>
    </reaction>
    <physiologicalReaction direction="left-to-right" evidence="11">
        <dbReference type="Rhea" id="RHEA:11853"/>
    </physiologicalReaction>
</comment>
<accession>A0A5Q2TMG2</accession>
<comment type="catalytic activity">
    <reaction evidence="1">
        <text>inosine + phosphate = alpha-D-ribose 1-phosphate + hypoxanthine</text>
        <dbReference type="Rhea" id="RHEA:27646"/>
        <dbReference type="ChEBI" id="CHEBI:17368"/>
        <dbReference type="ChEBI" id="CHEBI:17596"/>
        <dbReference type="ChEBI" id="CHEBI:43474"/>
        <dbReference type="ChEBI" id="CHEBI:57720"/>
        <dbReference type="EC" id="2.4.2.1"/>
    </reaction>
    <physiologicalReaction direction="left-to-right" evidence="1">
        <dbReference type="Rhea" id="RHEA:27647"/>
    </physiologicalReaction>
</comment>
<keyword evidence="5" id="KW-0808">Transferase</keyword>
<dbReference type="NCBIfam" id="TIGR00726">
    <property type="entry name" value="peptidoglycan editing factor PgeF"/>
    <property type="match status" value="1"/>
</dbReference>
<evidence type="ECO:0000256" key="2">
    <source>
        <dbReference type="ARBA" id="ARBA00001947"/>
    </source>
</evidence>
<dbReference type="AlphaFoldDB" id="A0A5Q2TMG2"/>
<comment type="catalytic activity">
    <reaction evidence="9">
        <text>adenosine + H2O + H(+) = inosine + NH4(+)</text>
        <dbReference type="Rhea" id="RHEA:24408"/>
        <dbReference type="ChEBI" id="CHEBI:15377"/>
        <dbReference type="ChEBI" id="CHEBI:15378"/>
        <dbReference type="ChEBI" id="CHEBI:16335"/>
        <dbReference type="ChEBI" id="CHEBI:17596"/>
        <dbReference type="ChEBI" id="CHEBI:28938"/>
        <dbReference type="EC" id="3.5.4.4"/>
    </reaction>
    <physiologicalReaction direction="left-to-right" evidence="9">
        <dbReference type="Rhea" id="RHEA:24409"/>
    </physiologicalReaction>
</comment>
<dbReference type="Pfam" id="PF02578">
    <property type="entry name" value="Cu-oxidase_4"/>
    <property type="match status" value="1"/>
</dbReference>
<dbReference type="EMBL" id="CP045915">
    <property type="protein sequence ID" value="QGH34438.1"/>
    <property type="molecule type" value="Genomic_DNA"/>
</dbReference>
<comment type="catalytic activity">
    <reaction evidence="10">
        <text>adenosine + phosphate = alpha-D-ribose 1-phosphate + adenine</text>
        <dbReference type="Rhea" id="RHEA:27642"/>
        <dbReference type="ChEBI" id="CHEBI:16335"/>
        <dbReference type="ChEBI" id="CHEBI:16708"/>
        <dbReference type="ChEBI" id="CHEBI:43474"/>
        <dbReference type="ChEBI" id="CHEBI:57720"/>
        <dbReference type="EC" id="2.4.2.1"/>
    </reaction>
    <physiologicalReaction direction="left-to-right" evidence="10">
        <dbReference type="Rhea" id="RHEA:27643"/>
    </physiologicalReaction>
</comment>
<comment type="cofactor">
    <cofactor evidence="2">
        <name>Zn(2+)</name>
        <dbReference type="ChEBI" id="CHEBI:29105"/>
    </cofactor>
</comment>
<dbReference type="SUPFAM" id="SSF64438">
    <property type="entry name" value="CNF1/YfiH-like putative cysteine hydrolases"/>
    <property type="match status" value="1"/>
</dbReference>
<evidence type="ECO:0000313" key="13">
    <source>
        <dbReference type="EMBL" id="QGH34438.1"/>
    </source>
</evidence>
<evidence type="ECO:0000256" key="1">
    <source>
        <dbReference type="ARBA" id="ARBA00000553"/>
    </source>
</evidence>
<keyword evidence="7" id="KW-0378">Hydrolase</keyword>
<dbReference type="Gene3D" id="3.60.140.10">
    <property type="entry name" value="CNF1/YfiH-like putative cysteine hydrolases"/>
    <property type="match status" value="1"/>
</dbReference>
<evidence type="ECO:0000256" key="3">
    <source>
        <dbReference type="ARBA" id="ARBA00003215"/>
    </source>
</evidence>
<dbReference type="CDD" id="cd16833">
    <property type="entry name" value="YfiH"/>
    <property type="match status" value="1"/>
</dbReference>